<evidence type="ECO:0000313" key="2">
    <source>
        <dbReference type="EMBL" id="CAH1987887.1"/>
    </source>
</evidence>
<proteinExistence type="predicted"/>
<evidence type="ECO:0000256" key="1">
    <source>
        <dbReference type="SAM" id="MobiDB-lite"/>
    </source>
</evidence>
<feature type="compositionally biased region" description="Polar residues" evidence="1">
    <location>
        <begin position="9"/>
        <end position="31"/>
    </location>
</feature>
<reference evidence="2" key="1">
    <citation type="submission" date="2022-03" db="EMBL/GenBank/DDBJ databases">
        <authorList>
            <person name="Sayadi A."/>
        </authorList>
    </citation>
    <scope>NUCLEOTIDE SEQUENCE</scope>
</reference>
<dbReference type="AlphaFoldDB" id="A0A9P0L7P3"/>
<sequence>MFTPYMMNRSMQATLTPSKESCSKAHSSQGSPVRKRMEELAIPGPSHVKLCNHSHHLVLEQLLNRSRRQHDWQLEEISPYKKSNRHVREG</sequence>
<feature type="region of interest" description="Disordered" evidence="1">
    <location>
        <begin position="1"/>
        <end position="34"/>
    </location>
</feature>
<organism evidence="2 3">
    <name type="scientific">Acanthoscelides obtectus</name>
    <name type="common">Bean weevil</name>
    <name type="synonym">Bruchus obtectus</name>
    <dbReference type="NCBI Taxonomy" id="200917"/>
    <lineage>
        <taxon>Eukaryota</taxon>
        <taxon>Metazoa</taxon>
        <taxon>Ecdysozoa</taxon>
        <taxon>Arthropoda</taxon>
        <taxon>Hexapoda</taxon>
        <taxon>Insecta</taxon>
        <taxon>Pterygota</taxon>
        <taxon>Neoptera</taxon>
        <taxon>Endopterygota</taxon>
        <taxon>Coleoptera</taxon>
        <taxon>Polyphaga</taxon>
        <taxon>Cucujiformia</taxon>
        <taxon>Chrysomeloidea</taxon>
        <taxon>Chrysomelidae</taxon>
        <taxon>Bruchinae</taxon>
        <taxon>Bruchini</taxon>
        <taxon>Acanthoscelides</taxon>
    </lineage>
</organism>
<gene>
    <name evidence="2" type="ORF">ACAOBT_LOCUS18138</name>
</gene>
<evidence type="ECO:0000313" key="3">
    <source>
        <dbReference type="Proteomes" id="UP001152888"/>
    </source>
</evidence>
<comment type="caution">
    <text evidence="2">The sequence shown here is derived from an EMBL/GenBank/DDBJ whole genome shotgun (WGS) entry which is preliminary data.</text>
</comment>
<protein>
    <submittedName>
        <fullName evidence="2">Uncharacterized protein</fullName>
    </submittedName>
</protein>
<accession>A0A9P0L7P3</accession>
<name>A0A9P0L7P3_ACAOB</name>
<dbReference type="EMBL" id="CAKOFQ010007031">
    <property type="protein sequence ID" value="CAH1987887.1"/>
    <property type="molecule type" value="Genomic_DNA"/>
</dbReference>
<keyword evidence="3" id="KW-1185">Reference proteome</keyword>
<dbReference type="Proteomes" id="UP001152888">
    <property type="component" value="Unassembled WGS sequence"/>
</dbReference>